<keyword evidence="11" id="KW-1185">Reference proteome</keyword>
<dbReference type="InterPro" id="IPR018506">
    <property type="entry name" value="Cyt_B5_heme-BS"/>
</dbReference>
<comment type="similarity">
    <text evidence="7 8">Belongs to the cytochrome b5 family.</text>
</comment>
<dbReference type="FunCoup" id="A0A7R8ULX7">
    <property type="interactions" value="9"/>
</dbReference>
<dbReference type="PANTHER" id="PTHR19359">
    <property type="entry name" value="CYTOCHROME B5"/>
    <property type="match status" value="1"/>
</dbReference>
<dbReference type="SUPFAM" id="SSF55856">
    <property type="entry name" value="Cytochrome b5-like heme/steroid binding domain"/>
    <property type="match status" value="1"/>
</dbReference>
<evidence type="ECO:0000256" key="4">
    <source>
        <dbReference type="ARBA" id="ARBA00022723"/>
    </source>
</evidence>
<keyword evidence="5 8" id="KW-0408">Iron</keyword>
<dbReference type="Pfam" id="PF00173">
    <property type="entry name" value="Cyt-b5"/>
    <property type="match status" value="1"/>
</dbReference>
<dbReference type="GO" id="GO:0046872">
    <property type="term" value="F:metal ion binding"/>
    <property type="evidence" value="ECO:0007669"/>
    <property type="project" value="UniProtKB-UniRule"/>
</dbReference>
<evidence type="ECO:0000256" key="3">
    <source>
        <dbReference type="ARBA" id="ARBA00022692"/>
    </source>
</evidence>
<evidence type="ECO:0000313" key="11">
    <source>
        <dbReference type="Proteomes" id="UP000594454"/>
    </source>
</evidence>
<dbReference type="AlphaFoldDB" id="A0A7R8ULX7"/>
<dbReference type="GO" id="GO:0020037">
    <property type="term" value="F:heme binding"/>
    <property type="evidence" value="ECO:0007669"/>
    <property type="project" value="UniProtKB-UniRule"/>
</dbReference>
<dbReference type="PROSITE" id="PS00191">
    <property type="entry name" value="CYTOCHROME_B5_1"/>
    <property type="match status" value="1"/>
</dbReference>
<dbReference type="FunFam" id="3.10.120.10:FF:000002">
    <property type="entry name" value="Cytochrome b5 type B"/>
    <property type="match status" value="1"/>
</dbReference>
<accession>A0A7R8ULX7</accession>
<dbReference type="GO" id="GO:0016020">
    <property type="term" value="C:membrane"/>
    <property type="evidence" value="ECO:0007669"/>
    <property type="project" value="UniProtKB-SubCell"/>
</dbReference>
<dbReference type="InterPro" id="IPR036400">
    <property type="entry name" value="Cyt_B5-like_heme/steroid_sf"/>
</dbReference>
<proteinExistence type="inferred from homology"/>
<dbReference type="PROSITE" id="PS50255">
    <property type="entry name" value="CYTOCHROME_B5_2"/>
    <property type="match status" value="1"/>
</dbReference>
<evidence type="ECO:0000256" key="8">
    <source>
        <dbReference type="RuleBase" id="RU362121"/>
    </source>
</evidence>
<evidence type="ECO:0000313" key="10">
    <source>
        <dbReference type="EMBL" id="CAD7083108.1"/>
    </source>
</evidence>
<dbReference type="InterPro" id="IPR001199">
    <property type="entry name" value="Cyt_B5-like_heme/steroid-bd"/>
</dbReference>
<name>A0A7R8ULX7_HERIL</name>
<evidence type="ECO:0000256" key="1">
    <source>
        <dbReference type="ARBA" id="ARBA00004370"/>
    </source>
</evidence>
<sequence>MALPTYTLKDIAYNNGVDKPTVWIIISNQVYDVTKFIDEHPGGRELIMEHAGSDATKDFKSAGHSGSAYKDLKKYLIGELAEEDRIEPNGAAKVVVDTSEPIPRKGIFCCC</sequence>
<dbReference type="SMART" id="SM01117">
    <property type="entry name" value="Cyt-b5"/>
    <property type="match status" value="1"/>
</dbReference>
<keyword evidence="4 8" id="KW-0479">Metal-binding</keyword>
<dbReference type="InterPro" id="IPR050668">
    <property type="entry name" value="Cytochrome_b5"/>
</dbReference>
<evidence type="ECO:0000256" key="6">
    <source>
        <dbReference type="ARBA" id="ARBA00023136"/>
    </source>
</evidence>
<evidence type="ECO:0000256" key="7">
    <source>
        <dbReference type="ARBA" id="ARBA00038168"/>
    </source>
</evidence>
<dbReference type="Proteomes" id="UP000594454">
    <property type="component" value="Chromosome 2"/>
</dbReference>
<keyword evidence="2 8" id="KW-0349">Heme</keyword>
<dbReference type="PRINTS" id="PR00363">
    <property type="entry name" value="CYTOCHROMEB5"/>
</dbReference>
<dbReference type="InParanoid" id="A0A7R8ULX7"/>
<dbReference type="OrthoDB" id="260091at2759"/>
<dbReference type="Gene3D" id="3.10.120.10">
    <property type="entry name" value="Cytochrome b5-like heme/steroid binding domain"/>
    <property type="match status" value="1"/>
</dbReference>
<keyword evidence="6" id="KW-0472">Membrane</keyword>
<comment type="subcellular location">
    <subcellularLocation>
        <location evidence="1">Membrane</location>
    </subcellularLocation>
</comment>
<feature type="domain" description="Cytochrome b5 heme-binding" evidence="9">
    <location>
        <begin position="3"/>
        <end position="81"/>
    </location>
</feature>
<organism evidence="10 11">
    <name type="scientific">Hermetia illucens</name>
    <name type="common">Black soldier fly</name>
    <dbReference type="NCBI Taxonomy" id="343691"/>
    <lineage>
        <taxon>Eukaryota</taxon>
        <taxon>Metazoa</taxon>
        <taxon>Ecdysozoa</taxon>
        <taxon>Arthropoda</taxon>
        <taxon>Hexapoda</taxon>
        <taxon>Insecta</taxon>
        <taxon>Pterygota</taxon>
        <taxon>Neoptera</taxon>
        <taxon>Endopterygota</taxon>
        <taxon>Diptera</taxon>
        <taxon>Brachycera</taxon>
        <taxon>Stratiomyomorpha</taxon>
        <taxon>Stratiomyidae</taxon>
        <taxon>Hermetiinae</taxon>
        <taxon>Hermetia</taxon>
    </lineage>
</organism>
<gene>
    <name evidence="10" type="ORF">HERILL_LOCUS6092</name>
</gene>
<evidence type="ECO:0000256" key="2">
    <source>
        <dbReference type="ARBA" id="ARBA00022617"/>
    </source>
</evidence>
<reference evidence="10 11" key="1">
    <citation type="submission" date="2020-11" db="EMBL/GenBank/DDBJ databases">
        <authorList>
            <person name="Wallbank WR R."/>
            <person name="Pardo Diaz C."/>
            <person name="Kozak K."/>
            <person name="Martin S."/>
            <person name="Jiggins C."/>
            <person name="Moest M."/>
            <person name="Warren A I."/>
            <person name="Generalovic N T."/>
            <person name="Byers J.R.P. K."/>
            <person name="Montejo-Kovacevich G."/>
            <person name="Yen C E."/>
        </authorList>
    </citation>
    <scope>NUCLEOTIDE SEQUENCE [LARGE SCALE GENOMIC DNA]</scope>
</reference>
<protein>
    <recommendedName>
        <fullName evidence="9">Cytochrome b5 heme-binding domain-containing protein</fullName>
    </recommendedName>
</protein>
<dbReference type="EMBL" id="LR899010">
    <property type="protein sequence ID" value="CAD7083108.1"/>
    <property type="molecule type" value="Genomic_DNA"/>
</dbReference>
<evidence type="ECO:0000256" key="5">
    <source>
        <dbReference type="ARBA" id="ARBA00023004"/>
    </source>
</evidence>
<keyword evidence="3" id="KW-0812">Transmembrane</keyword>
<dbReference type="OMA" id="AFDDFGH"/>
<evidence type="ECO:0000259" key="9">
    <source>
        <dbReference type="PROSITE" id="PS50255"/>
    </source>
</evidence>